<protein>
    <recommendedName>
        <fullName evidence="5">Glutathione peroxidase</fullName>
    </recommendedName>
</protein>
<evidence type="ECO:0000313" key="2">
    <source>
        <dbReference type="EMBL" id="MED5052200.1"/>
    </source>
</evidence>
<dbReference type="Proteomes" id="UP001339962">
    <property type="component" value="Unassembled WGS sequence"/>
</dbReference>
<dbReference type="EMBL" id="JARTLI010000017">
    <property type="protein sequence ID" value="MED5052200.1"/>
    <property type="molecule type" value="Genomic_DNA"/>
</dbReference>
<evidence type="ECO:0000313" key="4">
    <source>
        <dbReference type="Proteomes" id="UP001339962"/>
    </source>
</evidence>
<comment type="caution">
    <text evidence="2">The sequence shown here is derived from an EMBL/GenBank/DDBJ whole genome shotgun (WGS) entry which is preliminary data.</text>
</comment>
<dbReference type="EMBL" id="JAQOTG010000008">
    <property type="protein sequence ID" value="MDE8564222.1"/>
    <property type="molecule type" value="Genomic_DNA"/>
</dbReference>
<dbReference type="InterPro" id="IPR036249">
    <property type="entry name" value="Thioredoxin-like_sf"/>
</dbReference>
<gene>
    <name evidence="2" type="ORF">P9850_10085</name>
    <name evidence="1" type="ORF">PNH38_10000</name>
</gene>
<name>A0ABD5IV55_9BACL</name>
<reference evidence="2 4" key="2">
    <citation type="submission" date="2023-03" db="EMBL/GenBank/DDBJ databases">
        <title>Bacillus Genome Sequencing.</title>
        <authorList>
            <person name="Dunlap C."/>
        </authorList>
    </citation>
    <scope>NUCLEOTIDE SEQUENCE [LARGE SCALE GENOMIC DNA]</scope>
    <source>
        <strain evidence="2 4">NRS-38</strain>
    </source>
</reference>
<organism evidence="2 4">
    <name type="scientific">Anoxybacteroides rupiense</name>
    <dbReference type="NCBI Taxonomy" id="311460"/>
    <lineage>
        <taxon>Bacteria</taxon>
        <taxon>Bacillati</taxon>
        <taxon>Bacillota</taxon>
        <taxon>Bacilli</taxon>
        <taxon>Bacillales</taxon>
        <taxon>Anoxybacillaceae</taxon>
        <taxon>Anoxybacteroides</taxon>
    </lineage>
</organism>
<evidence type="ECO:0000313" key="3">
    <source>
        <dbReference type="Proteomes" id="UP001213979"/>
    </source>
</evidence>
<dbReference type="SUPFAM" id="SSF52833">
    <property type="entry name" value="Thioredoxin-like"/>
    <property type="match status" value="1"/>
</dbReference>
<dbReference type="AlphaFoldDB" id="A0ABD5IV55"/>
<accession>A0ABD5IV55</accession>
<reference evidence="1 3" key="1">
    <citation type="submission" date="2023-01" db="EMBL/GenBank/DDBJ databases">
        <title>Genome-based reclassification of Anoxybacillus geothermalis as a later heterotypic synonym of Anoxybacillus rupiensis.</title>
        <authorList>
            <person name="Inan Bektas K."/>
            <person name="Canakci S."/>
            <person name="Belduz A.A."/>
            <person name="Guler H.H."/>
        </authorList>
    </citation>
    <scope>NUCLEOTIDE SEQUENCE [LARGE SCALE GENOMIC DNA]</scope>
    <source>
        <strain evidence="1 3">DSM 17127</strain>
    </source>
</reference>
<proteinExistence type="predicted"/>
<dbReference type="Proteomes" id="UP001213979">
    <property type="component" value="Unassembled WGS sequence"/>
</dbReference>
<sequence>MNKEAISLSRYKGKILLIVNTASCCHLRFKASTLSNCLFYKISPQILIAVPKIKTAKMI</sequence>
<evidence type="ECO:0000313" key="1">
    <source>
        <dbReference type="EMBL" id="MDE8564222.1"/>
    </source>
</evidence>
<evidence type="ECO:0008006" key="5">
    <source>
        <dbReference type="Google" id="ProtNLM"/>
    </source>
</evidence>
<keyword evidence="3" id="KW-1185">Reference proteome</keyword>
<dbReference type="Gene3D" id="3.40.30.10">
    <property type="entry name" value="Glutaredoxin"/>
    <property type="match status" value="1"/>
</dbReference>